<sequence length="58" mass="6660">MACGIGMCVAIDGNLLINYSHQIQMPTLDKATWQRRKSEEVSAVKKPMRLWILCHMNK</sequence>
<dbReference type="Gramene" id="rna-AYBTSS11_LOCUS28140">
    <property type="protein sequence ID" value="CAJ1976012.1"/>
    <property type="gene ID" value="gene-AYBTSS11_LOCUS28140"/>
</dbReference>
<proteinExistence type="predicted"/>
<reference evidence="1" key="1">
    <citation type="submission" date="2023-10" db="EMBL/GenBank/DDBJ databases">
        <authorList>
            <person name="Domelevo Entfellner J.-B."/>
        </authorList>
    </citation>
    <scope>NUCLEOTIDE SEQUENCE</scope>
</reference>
<organism evidence="1 2">
    <name type="scientific">Sphenostylis stenocarpa</name>
    <dbReference type="NCBI Taxonomy" id="92480"/>
    <lineage>
        <taxon>Eukaryota</taxon>
        <taxon>Viridiplantae</taxon>
        <taxon>Streptophyta</taxon>
        <taxon>Embryophyta</taxon>
        <taxon>Tracheophyta</taxon>
        <taxon>Spermatophyta</taxon>
        <taxon>Magnoliopsida</taxon>
        <taxon>eudicotyledons</taxon>
        <taxon>Gunneridae</taxon>
        <taxon>Pentapetalae</taxon>
        <taxon>rosids</taxon>
        <taxon>fabids</taxon>
        <taxon>Fabales</taxon>
        <taxon>Fabaceae</taxon>
        <taxon>Papilionoideae</taxon>
        <taxon>50 kb inversion clade</taxon>
        <taxon>NPAAA clade</taxon>
        <taxon>indigoferoid/millettioid clade</taxon>
        <taxon>Phaseoleae</taxon>
        <taxon>Sphenostylis</taxon>
    </lineage>
</organism>
<protein>
    <submittedName>
        <fullName evidence="1">Uncharacterized protein</fullName>
    </submittedName>
</protein>
<dbReference type="Proteomes" id="UP001189624">
    <property type="component" value="Chromosome 9"/>
</dbReference>
<keyword evidence="2" id="KW-1185">Reference proteome</keyword>
<name>A0AA86VPF8_9FABA</name>
<dbReference type="EMBL" id="OY731406">
    <property type="protein sequence ID" value="CAJ1976012.1"/>
    <property type="molecule type" value="Genomic_DNA"/>
</dbReference>
<dbReference type="AlphaFoldDB" id="A0AA86VPF8"/>
<gene>
    <name evidence="1" type="ORF">AYBTSS11_LOCUS28140</name>
</gene>
<accession>A0AA86VPF8</accession>
<evidence type="ECO:0000313" key="2">
    <source>
        <dbReference type="Proteomes" id="UP001189624"/>
    </source>
</evidence>
<evidence type="ECO:0000313" key="1">
    <source>
        <dbReference type="EMBL" id="CAJ1976012.1"/>
    </source>
</evidence>